<dbReference type="Proteomes" id="UP000539111">
    <property type="component" value="Unassembled WGS sequence"/>
</dbReference>
<dbReference type="Pfam" id="PF00196">
    <property type="entry name" value="GerE"/>
    <property type="match status" value="1"/>
</dbReference>
<dbReference type="InterPro" id="IPR016032">
    <property type="entry name" value="Sig_transdc_resp-reg_C-effctor"/>
</dbReference>
<dbReference type="AlphaFoldDB" id="A0A7Z0CZ29"/>
<evidence type="ECO:0000313" key="2">
    <source>
        <dbReference type="EMBL" id="NYI65921.1"/>
    </source>
</evidence>
<reference evidence="2 3" key="1">
    <citation type="submission" date="2020-07" db="EMBL/GenBank/DDBJ databases">
        <title>Sequencing the genomes of 1000 actinobacteria strains.</title>
        <authorList>
            <person name="Klenk H.-P."/>
        </authorList>
    </citation>
    <scope>NUCLEOTIDE SEQUENCE [LARGE SCALE GENOMIC DNA]</scope>
    <source>
        <strain evidence="2 3">DSM 26341</strain>
    </source>
</reference>
<name>A0A7Z0CZ29_9MICO</name>
<dbReference type="SUPFAM" id="SSF46894">
    <property type="entry name" value="C-terminal effector domain of the bipartite response regulators"/>
    <property type="match status" value="1"/>
</dbReference>
<keyword evidence="2" id="KW-0238">DNA-binding</keyword>
<dbReference type="GO" id="GO:0003677">
    <property type="term" value="F:DNA binding"/>
    <property type="evidence" value="ECO:0007669"/>
    <property type="project" value="UniProtKB-KW"/>
</dbReference>
<proteinExistence type="predicted"/>
<protein>
    <submittedName>
        <fullName evidence="2">DNA-binding CsgD family transcriptional regulator</fullName>
    </submittedName>
</protein>
<dbReference type="CDD" id="cd06170">
    <property type="entry name" value="LuxR_C_like"/>
    <property type="match status" value="1"/>
</dbReference>
<dbReference type="RefSeq" id="WP_179424952.1">
    <property type="nucleotide sequence ID" value="NZ_JACBZP010000001.1"/>
</dbReference>
<keyword evidence="3" id="KW-1185">Reference proteome</keyword>
<dbReference type="GO" id="GO:0006355">
    <property type="term" value="P:regulation of DNA-templated transcription"/>
    <property type="evidence" value="ECO:0007669"/>
    <property type="project" value="InterPro"/>
</dbReference>
<comment type="caution">
    <text evidence="2">The sequence shown here is derived from an EMBL/GenBank/DDBJ whole genome shotgun (WGS) entry which is preliminary data.</text>
</comment>
<evidence type="ECO:0000259" key="1">
    <source>
        <dbReference type="SMART" id="SM00421"/>
    </source>
</evidence>
<evidence type="ECO:0000313" key="3">
    <source>
        <dbReference type="Proteomes" id="UP000539111"/>
    </source>
</evidence>
<dbReference type="Gene3D" id="1.10.10.10">
    <property type="entry name" value="Winged helix-like DNA-binding domain superfamily/Winged helix DNA-binding domain"/>
    <property type="match status" value="1"/>
</dbReference>
<feature type="domain" description="HTH luxR-type" evidence="1">
    <location>
        <begin position="204"/>
        <end position="253"/>
    </location>
</feature>
<gene>
    <name evidence="2" type="ORF">BJY26_000227</name>
</gene>
<accession>A0A7Z0CZ29</accession>
<dbReference type="InterPro" id="IPR000792">
    <property type="entry name" value="Tscrpt_reg_LuxR_C"/>
</dbReference>
<sequence length="259" mass="28022">MSVNADAGDGGNPLEGFASHLNGLARMADQLMGQYGAAAGGNGQAVEIYDDFAVLHEVHAGLREQTVRQVRDLSRPPMTGPDVRDDVNEQLAMLDRGISARTVYGAGCFDDSEVARQLRTVIEAGEEARIVPDVPMTVRIFDDDCAMLPYYPSESASGGEQPHMVVRQSRLLELIISMFELLWTAATPLPRSGRADSADPSIDRDVLLYLASGATDGMIARHLNVSPRTAQRRVRALMESLGAGSRFQAGIQAARRKLL</sequence>
<dbReference type="InterPro" id="IPR036388">
    <property type="entry name" value="WH-like_DNA-bd_sf"/>
</dbReference>
<organism evidence="2 3">
    <name type="scientific">Spelaeicoccus albus</name>
    <dbReference type="NCBI Taxonomy" id="1280376"/>
    <lineage>
        <taxon>Bacteria</taxon>
        <taxon>Bacillati</taxon>
        <taxon>Actinomycetota</taxon>
        <taxon>Actinomycetes</taxon>
        <taxon>Micrococcales</taxon>
        <taxon>Brevibacteriaceae</taxon>
        <taxon>Spelaeicoccus</taxon>
    </lineage>
</organism>
<dbReference type="EMBL" id="JACBZP010000001">
    <property type="protein sequence ID" value="NYI65921.1"/>
    <property type="molecule type" value="Genomic_DNA"/>
</dbReference>
<dbReference type="SMART" id="SM00421">
    <property type="entry name" value="HTH_LUXR"/>
    <property type="match status" value="1"/>
</dbReference>